<accession>A0A975BQZ8</accession>
<keyword evidence="2" id="KW-1185">Reference proteome</keyword>
<dbReference type="AlphaFoldDB" id="A0A975BQZ8"/>
<name>A0A975BQZ8_9BACT</name>
<reference evidence="1" key="1">
    <citation type="journal article" date="2021" name="Microb. Physiol.">
        <title>Proteogenomic Insights into the Physiology of Marine, Sulfate-Reducing, Filamentous Desulfonema limicola and Desulfonema magnum.</title>
        <authorList>
            <person name="Schnaars V."/>
            <person name="Wohlbrand L."/>
            <person name="Scheve S."/>
            <person name="Hinrichs C."/>
            <person name="Reinhardt R."/>
            <person name="Rabus R."/>
        </authorList>
    </citation>
    <scope>NUCLEOTIDE SEQUENCE</scope>
    <source>
        <strain evidence="1">4be13</strain>
    </source>
</reference>
<proteinExistence type="predicted"/>
<dbReference type="KEGG" id="dmm:dnm_056600"/>
<dbReference type="Proteomes" id="UP000663722">
    <property type="component" value="Chromosome"/>
</dbReference>
<organism evidence="1 2">
    <name type="scientific">Desulfonema magnum</name>
    <dbReference type="NCBI Taxonomy" id="45655"/>
    <lineage>
        <taxon>Bacteria</taxon>
        <taxon>Pseudomonadati</taxon>
        <taxon>Thermodesulfobacteriota</taxon>
        <taxon>Desulfobacteria</taxon>
        <taxon>Desulfobacterales</taxon>
        <taxon>Desulfococcaceae</taxon>
        <taxon>Desulfonema</taxon>
    </lineage>
</organism>
<sequence length="43" mass="4921">MNHSTNNRDELNTDCNPCSTHPCCFVLTYEIIKAAPARHKNFI</sequence>
<evidence type="ECO:0000313" key="1">
    <source>
        <dbReference type="EMBL" id="QTA89604.1"/>
    </source>
</evidence>
<protein>
    <submittedName>
        <fullName evidence="1">Uncharacterized protein</fullName>
    </submittedName>
</protein>
<evidence type="ECO:0000313" key="2">
    <source>
        <dbReference type="Proteomes" id="UP000663722"/>
    </source>
</evidence>
<dbReference type="EMBL" id="CP061800">
    <property type="protein sequence ID" value="QTA89604.1"/>
    <property type="molecule type" value="Genomic_DNA"/>
</dbReference>
<gene>
    <name evidence="1" type="ORF">dnm_056600</name>
</gene>